<dbReference type="NCBIfam" id="TIGR01988">
    <property type="entry name" value="Ubi-OHases"/>
    <property type="match status" value="1"/>
</dbReference>
<evidence type="ECO:0000313" key="10">
    <source>
        <dbReference type="Proteomes" id="UP000484885"/>
    </source>
</evidence>
<evidence type="ECO:0000256" key="7">
    <source>
        <dbReference type="ARBA" id="ARBA00023033"/>
    </source>
</evidence>
<dbReference type="GO" id="GO:0071949">
    <property type="term" value="F:FAD binding"/>
    <property type="evidence" value="ECO:0007669"/>
    <property type="project" value="InterPro"/>
</dbReference>
<dbReference type="InterPro" id="IPR010971">
    <property type="entry name" value="UbiH/COQ6"/>
</dbReference>
<evidence type="ECO:0000256" key="4">
    <source>
        <dbReference type="ARBA" id="ARBA00022630"/>
    </source>
</evidence>
<dbReference type="RefSeq" id="WP_164211977.1">
    <property type="nucleotide sequence ID" value="NZ_JAAGSC010000043.1"/>
</dbReference>
<dbReference type="GO" id="GO:0016705">
    <property type="term" value="F:oxidoreductase activity, acting on paired donors, with incorporation or reduction of molecular oxygen"/>
    <property type="evidence" value="ECO:0007669"/>
    <property type="project" value="InterPro"/>
</dbReference>
<dbReference type="SUPFAM" id="SSF51905">
    <property type="entry name" value="FAD/NAD(P)-binding domain"/>
    <property type="match status" value="1"/>
</dbReference>
<evidence type="ECO:0000256" key="3">
    <source>
        <dbReference type="ARBA" id="ARBA00005349"/>
    </source>
</evidence>
<protein>
    <submittedName>
        <fullName evidence="9">FAD-dependent oxidoreductase</fullName>
    </submittedName>
</protein>
<dbReference type="Gene3D" id="3.50.50.60">
    <property type="entry name" value="FAD/NAD(P)-binding domain"/>
    <property type="match status" value="2"/>
</dbReference>
<dbReference type="Proteomes" id="UP000484885">
    <property type="component" value="Unassembled WGS sequence"/>
</dbReference>
<name>A0A845V2U7_9GAMM</name>
<dbReference type="PANTHER" id="PTHR43876:SF7">
    <property type="entry name" value="UBIQUINONE BIOSYNTHESIS MONOOXYGENASE COQ6, MITOCHONDRIAL"/>
    <property type="match status" value="1"/>
</dbReference>
<dbReference type="PROSITE" id="PS01304">
    <property type="entry name" value="UBIH"/>
    <property type="match status" value="1"/>
</dbReference>
<dbReference type="PRINTS" id="PR00420">
    <property type="entry name" value="RNGMNOXGNASE"/>
</dbReference>
<comment type="pathway">
    <text evidence="2">Cofactor biosynthesis; ubiquinone biosynthesis.</text>
</comment>
<reference evidence="9 10" key="1">
    <citation type="submission" date="2020-02" db="EMBL/GenBank/DDBJ databases">
        <authorList>
            <person name="Zhang X.-Y."/>
        </authorList>
    </citation>
    <scope>NUCLEOTIDE SEQUENCE [LARGE SCALE GENOMIC DNA]</scope>
    <source>
        <strain evidence="9 10">C33</strain>
    </source>
</reference>
<keyword evidence="4" id="KW-0285">Flavoprotein</keyword>
<keyword evidence="5" id="KW-0274">FAD</keyword>
<dbReference type="GO" id="GO:0004497">
    <property type="term" value="F:monooxygenase activity"/>
    <property type="evidence" value="ECO:0007669"/>
    <property type="project" value="UniProtKB-KW"/>
</dbReference>
<sequence length="401" mass="43145">MATLDFDVIVVGGGVAGAACAALLAQQQRRVALVDARRPSFRPAEGRFDPRVVAISPGSRRVLAAAGGWQLLSAERLASYRRMAVHAAALSVHFNAADHGLLELGWIVEIPAMEDALWQSLDGLERVTIFAPAAWERVDLGAETVRLSLTDGQTLRSALLVAADGARSRLRRLAGVATDEWHYNQRALIAPVRTEQANTGLAWQRFTEHGPLALLPLPDGRSSIVWSQPSDRALALQTASEGDFLADINNHQDAPLGAIIGVGQRHALPLVRRRARRLFRDRLVLLGDAARTVHPLAGQGLNLGLMDAATLVEVLEAWKSGSPAQELERYQRWRQSNGTLIGGGIHAINELVRAPGGLGRHALGAGFGIATRLWPLREAFVQRACGIDSDSPRLARSGCAA</sequence>
<dbReference type="UniPathway" id="UPA00232"/>
<keyword evidence="7" id="KW-0503">Monooxygenase</keyword>
<keyword evidence="6" id="KW-0560">Oxidoreductase</keyword>
<evidence type="ECO:0000256" key="1">
    <source>
        <dbReference type="ARBA" id="ARBA00001974"/>
    </source>
</evidence>
<comment type="cofactor">
    <cofactor evidence="1">
        <name>FAD</name>
        <dbReference type="ChEBI" id="CHEBI:57692"/>
    </cofactor>
</comment>
<comment type="similarity">
    <text evidence="3">Belongs to the UbiH/COQ6 family.</text>
</comment>
<dbReference type="InterPro" id="IPR018168">
    <property type="entry name" value="Ubi_Hdrlase_CS"/>
</dbReference>
<dbReference type="EMBL" id="JAAGSC010000043">
    <property type="protein sequence ID" value="NDY96590.1"/>
    <property type="molecule type" value="Genomic_DNA"/>
</dbReference>
<evidence type="ECO:0000313" key="9">
    <source>
        <dbReference type="EMBL" id="NDY96590.1"/>
    </source>
</evidence>
<dbReference type="InterPro" id="IPR036188">
    <property type="entry name" value="FAD/NAD-bd_sf"/>
</dbReference>
<feature type="domain" description="FAD-binding" evidence="8">
    <location>
        <begin position="6"/>
        <end position="335"/>
    </location>
</feature>
<gene>
    <name evidence="9" type="ORF">G3I74_12700</name>
</gene>
<comment type="caution">
    <text evidence="9">The sequence shown here is derived from an EMBL/GenBank/DDBJ whole genome shotgun (WGS) entry which is preliminary data.</text>
</comment>
<evidence type="ECO:0000256" key="5">
    <source>
        <dbReference type="ARBA" id="ARBA00022827"/>
    </source>
</evidence>
<dbReference type="InterPro" id="IPR002938">
    <property type="entry name" value="FAD-bd"/>
</dbReference>
<dbReference type="InterPro" id="IPR051205">
    <property type="entry name" value="UbiH/COQ6_monooxygenase"/>
</dbReference>
<keyword evidence="10" id="KW-1185">Reference proteome</keyword>
<organism evidence="9 10">
    <name type="scientific">Wenzhouxiangella limi</name>
    <dbReference type="NCBI Taxonomy" id="2707351"/>
    <lineage>
        <taxon>Bacteria</taxon>
        <taxon>Pseudomonadati</taxon>
        <taxon>Pseudomonadota</taxon>
        <taxon>Gammaproteobacteria</taxon>
        <taxon>Chromatiales</taxon>
        <taxon>Wenzhouxiangellaceae</taxon>
        <taxon>Wenzhouxiangella</taxon>
    </lineage>
</organism>
<proteinExistence type="inferred from homology"/>
<evidence type="ECO:0000256" key="6">
    <source>
        <dbReference type="ARBA" id="ARBA00023002"/>
    </source>
</evidence>
<dbReference type="AlphaFoldDB" id="A0A845V2U7"/>
<evidence type="ECO:0000256" key="2">
    <source>
        <dbReference type="ARBA" id="ARBA00004749"/>
    </source>
</evidence>
<evidence type="ECO:0000259" key="8">
    <source>
        <dbReference type="Pfam" id="PF01494"/>
    </source>
</evidence>
<dbReference type="PANTHER" id="PTHR43876">
    <property type="entry name" value="UBIQUINONE BIOSYNTHESIS MONOOXYGENASE COQ6, MITOCHONDRIAL"/>
    <property type="match status" value="1"/>
</dbReference>
<accession>A0A845V2U7</accession>
<dbReference type="Pfam" id="PF01494">
    <property type="entry name" value="FAD_binding_3"/>
    <property type="match status" value="1"/>
</dbReference>
<dbReference type="GO" id="GO:0006744">
    <property type="term" value="P:ubiquinone biosynthetic process"/>
    <property type="evidence" value="ECO:0007669"/>
    <property type="project" value="UniProtKB-UniPathway"/>
</dbReference>